<dbReference type="Proteomes" id="UP001549363">
    <property type="component" value="Unassembled WGS sequence"/>
</dbReference>
<sequence length="35" mass="4248">MKKRHFAIILCEIDGFTLYYKKSLNNYLEGNEEEH</sequence>
<proteinExistence type="predicted"/>
<keyword evidence="2" id="KW-1185">Reference proteome</keyword>
<organism evidence="1 2">
    <name type="scientific">Lysinibacillus parviboronicapiens</name>
    <dbReference type="NCBI Taxonomy" id="436516"/>
    <lineage>
        <taxon>Bacteria</taxon>
        <taxon>Bacillati</taxon>
        <taxon>Bacillota</taxon>
        <taxon>Bacilli</taxon>
        <taxon>Bacillales</taxon>
        <taxon>Bacillaceae</taxon>
        <taxon>Lysinibacillus</taxon>
    </lineage>
</organism>
<accession>A0ABV2PM29</accession>
<gene>
    <name evidence="1" type="ORF">ABIA69_003157</name>
</gene>
<reference evidence="1 2" key="1">
    <citation type="submission" date="2024-06" db="EMBL/GenBank/DDBJ databases">
        <title>Sorghum-associated microbial communities from plants grown in Nebraska, USA.</title>
        <authorList>
            <person name="Schachtman D."/>
        </authorList>
    </citation>
    <scope>NUCLEOTIDE SEQUENCE [LARGE SCALE GENOMIC DNA]</scope>
    <source>
        <strain evidence="1 2">736</strain>
    </source>
</reference>
<name>A0ABV2PM29_9BACI</name>
<dbReference type="EMBL" id="JBEPSB010000016">
    <property type="protein sequence ID" value="MET4561987.1"/>
    <property type="molecule type" value="Genomic_DNA"/>
</dbReference>
<evidence type="ECO:0000313" key="1">
    <source>
        <dbReference type="EMBL" id="MET4561987.1"/>
    </source>
</evidence>
<comment type="caution">
    <text evidence="1">The sequence shown here is derived from an EMBL/GenBank/DDBJ whole genome shotgun (WGS) entry which is preliminary data.</text>
</comment>
<evidence type="ECO:0000313" key="2">
    <source>
        <dbReference type="Proteomes" id="UP001549363"/>
    </source>
</evidence>
<protein>
    <submittedName>
        <fullName evidence="1">Uncharacterized protein</fullName>
    </submittedName>
</protein>